<dbReference type="Proteomes" id="UP000654482">
    <property type="component" value="Unassembled WGS sequence"/>
</dbReference>
<protein>
    <submittedName>
        <fullName evidence="2">MerR family transcriptional regulator</fullName>
    </submittedName>
</protein>
<evidence type="ECO:0000313" key="3">
    <source>
        <dbReference type="Proteomes" id="UP000654482"/>
    </source>
</evidence>
<reference evidence="2" key="1">
    <citation type="submission" date="2020-10" db="EMBL/GenBank/DDBJ databases">
        <authorList>
            <person name="Castelo-Branco R."/>
            <person name="Eusebio N."/>
            <person name="Adriana R."/>
            <person name="Vieira A."/>
            <person name="Brugerolle De Fraissinette N."/>
            <person name="Rezende De Castro R."/>
            <person name="Schneider M.P."/>
            <person name="Vasconcelos V."/>
            <person name="Leao P.N."/>
        </authorList>
    </citation>
    <scope>NUCLEOTIDE SEQUENCE</scope>
    <source>
        <strain evidence="2">LEGE 07157</strain>
    </source>
</reference>
<dbReference type="GO" id="GO:0003677">
    <property type="term" value="F:DNA binding"/>
    <property type="evidence" value="ECO:0007669"/>
    <property type="project" value="InterPro"/>
</dbReference>
<proteinExistence type="predicted"/>
<comment type="caution">
    <text evidence="2">The sequence shown here is derived from an EMBL/GenBank/DDBJ whole genome shotgun (WGS) entry which is preliminary data.</text>
</comment>
<organism evidence="2 3">
    <name type="scientific">Lusitaniella coriacea LEGE 07157</name>
    <dbReference type="NCBI Taxonomy" id="945747"/>
    <lineage>
        <taxon>Bacteria</taxon>
        <taxon>Bacillati</taxon>
        <taxon>Cyanobacteriota</taxon>
        <taxon>Cyanophyceae</taxon>
        <taxon>Spirulinales</taxon>
        <taxon>Lusitaniellaceae</taxon>
        <taxon>Lusitaniella</taxon>
    </lineage>
</organism>
<keyword evidence="3" id="KW-1185">Reference proteome</keyword>
<evidence type="ECO:0000313" key="2">
    <source>
        <dbReference type="EMBL" id="MBE9116073.1"/>
    </source>
</evidence>
<dbReference type="GO" id="GO:0006355">
    <property type="term" value="P:regulation of DNA-templated transcription"/>
    <property type="evidence" value="ECO:0007669"/>
    <property type="project" value="InterPro"/>
</dbReference>
<accession>A0A8J7DWG4</accession>
<feature type="domain" description="HTH merR-type" evidence="1">
    <location>
        <begin position="43"/>
        <end position="96"/>
    </location>
</feature>
<dbReference type="AlphaFoldDB" id="A0A8J7DWG4"/>
<dbReference type="Pfam" id="PF13411">
    <property type="entry name" value="MerR_1"/>
    <property type="match status" value="1"/>
</dbReference>
<gene>
    <name evidence="2" type="ORF">IQ249_09220</name>
</gene>
<dbReference type="EMBL" id="JADEWZ010000011">
    <property type="protein sequence ID" value="MBE9116073.1"/>
    <property type="molecule type" value="Genomic_DNA"/>
</dbReference>
<evidence type="ECO:0000259" key="1">
    <source>
        <dbReference type="Pfam" id="PF13411"/>
    </source>
</evidence>
<name>A0A8J7DWG4_9CYAN</name>
<dbReference type="InterPro" id="IPR000551">
    <property type="entry name" value="MerR-type_HTH_dom"/>
</dbReference>
<dbReference type="RefSeq" id="WP_194029165.1">
    <property type="nucleotide sequence ID" value="NZ_JADEWZ010000011.1"/>
</dbReference>
<sequence length="209" mass="23519">MKSLQQYASDDPHWSLEDFVQIVNALLPQYLPIQKAHSRVREEVSPRLVRHHTSLGAMDEPLKVGRYAVYTYRHLLQLLVVRRLMAQGYGASAIDTLTVSQGNEELEALLHGGAQLSVTPANPALGFLQQVQQRDKQFVARPPATISSLPASAEAWLRLTILPGLELHVREDFNFPKSPQERQNLVQLIAQKLFALLPSAKNRHEHTPD</sequence>